<feature type="domain" description="ATPase AAA-type core" evidence="1">
    <location>
        <begin position="278"/>
        <end position="343"/>
    </location>
</feature>
<keyword evidence="2" id="KW-0067">ATP-binding</keyword>
<comment type="caution">
    <text evidence="2">The sequence shown here is derived from an EMBL/GenBank/DDBJ whole genome shotgun (WGS) entry which is preliminary data.</text>
</comment>
<reference evidence="2 3" key="1">
    <citation type="submission" date="2017-10" db="EMBL/GenBank/DDBJ databases">
        <title>A large-scale comparative metagenomic study reveals the eutrophication-driven functional interactions in six Microcystis-epibionts communities.</title>
        <authorList>
            <person name="Li Q."/>
            <person name="Lin F."/>
        </authorList>
    </citation>
    <scope>NUCLEOTIDE SEQUENCE [LARGE SCALE GENOMIC DNA]</scope>
    <source>
        <strain evidence="2">TF09</strain>
    </source>
</reference>
<dbReference type="InterPro" id="IPR027417">
    <property type="entry name" value="P-loop_NTPase"/>
</dbReference>
<dbReference type="Gene3D" id="3.40.50.300">
    <property type="entry name" value="P-loop containing nucleotide triphosphate hydrolases"/>
    <property type="match status" value="1"/>
</dbReference>
<dbReference type="PANTHER" id="PTHR43581:SF4">
    <property type="entry name" value="ATP_GTP PHOSPHATASE"/>
    <property type="match status" value="1"/>
</dbReference>
<evidence type="ECO:0000313" key="3">
    <source>
        <dbReference type="Proteomes" id="UP000256873"/>
    </source>
</evidence>
<protein>
    <submittedName>
        <fullName evidence="2">ATP-binding protein</fullName>
    </submittedName>
</protein>
<dbReference type="PANTHER" id="PTHR43581">
    <property type="entry name" value="ATP/GTP PHOSPHATASE"/>
    <property type="match status" value="1"/>
</dbReference>
<dbReference type="GO" id="GO:0016887">
    <property type="term" value="F:ATP hydrolysis activity"/>
    <property type="evidence" value="ECO:0007669"/>
    <property type="project" value="InterPro"/>
</dbReference>
<name>A0A3E0KTF5_9CHRO</name>
<gene>
    <name evidence="2" type="ORF">DWQ54_25635</name>
</gene>
<dbReference type="EMBL" id="QQWC01000011">
    <property type="protein sequence ID" value="REJ38570.1"/>
    <property type="molecule type" value="Genomic_DNA"/>
</dbReference>
<evidence type="ECO:0000259" key="1">
    <source>
        <dbReference type="Pfam" id="PF13304"/>
    </source>
</evidence>
<sequence>MKLLRLSYQDLSSGLSIDSCDFFSDLNLLVGISGAGKTSILKAISNLKRIANGASINGVKWDVELLTNDHVRYHWLGEFEVRKARSLIKIEEDEVNGNDGENKVSIIRETLLKDQEVLIARNQEVIEFKHSKTPKLPSYLSCIELFNQEEDVFPVRQEFNKMIFNPLKFNTSYYSTFDKIFRNDEYTEYNSLSELQSSQLPISDKLLITYEKYPDTFEIIKRKFLDIFPQVEDLKIEFLEPSKLGDLFVSSTPIVLFEEPPRIQIKEKNSNVWILDPNISSGMIKSLMFLATIELSPDGSVILIDEFENSLGVNCLDTLTEDLLVNYRDLQFIITSHHPYIINNISPAYWKIVTRKGGVIQVHNAADFHISKTRQKAFIDLINILEEFPQGIS</sequence>
<dbReference type="Pfam" id="PF13304">
    <property type="entry name" value="AAA_21"/>
    <property type="match status" value="1"/>
</dbReference>
<dbReference type="Proteomes" id="UP000256873">
    <property type="component" value="Unassembled WGS sequence"/>
</dbReference>
<dbReference type="SUPFAM" id="SSF52540">
    <property type="entry name" value="P-loop containing nucleoside triphosphate hydrolases"/>
    <property type="match status" value="1"/>
</dbReference>
<keyword evidence="2" id="KW-0547">Nucleotide-binding</keyword>
<evidence type="ECO:0000313" key="2">
    <source>
        <dbReference type="EMBL" id="REJ38570.1"/>
    </source>
</evidence>
<dbReference type="GO" id="GO:0005524">
    <property type="term" value="F:ATP binding"/>
    <property type="evidence" value="ECO:0007669"/>
    <property type="project" value="UniProtKB-KW"/>
</dbReference>
<accession>A0A3E0KTF5</accession>
<dbReference type="InterPro" id="IPR051396">
    <property type="entry name" value="Bact_Antivir_Def_Nuclease"/>
</dbReference>
<dbReference type="InterPro" id="IPR003959">
    <property type="entry name" value="ATPase_AAA_core"/>
</dbReference>
<proteinExistence type="predicted"/>
<dbReference type="AlphaFoldDB" id="A0A3E0KTF5"/>
<organism evidence="2 3">
    <name type="scientific">Microcystis flos-aquae TF09</name>
    <dbReference type="NCBI Taxonomy" id="2060473"/>
    <lineage>
        <taxon>Bacteria</taxon>
        <taxon>Bacillati</taxon>
        <taxon>Cyanobacteriota</taxon>
        <taxon>Cyanophyceae</taxon>
        <taxon>Oscillatoriophycideae</taxon>
        <taxon>Chroococcales</taxon>
        <taxon>Microcystaceae</taxon>
        <taxon>Microcystis</taxon>
    </lineage>
</organism>